<evidence type="ECO:0000313" key="2">
    <source>
        <dbReference type="Proteomes" id="UP000828048"/>
    </source>
</evidence>
<keyword evidence="2" id="KW-1185">Reference proteome</keyword>
<proteinExistence type="predicted"/>
<comment type="caution">
    <text evidence="1">The sequence shown here is derived from an EMBL/GenBank/DDBJ whole genome shotgun (WGS) entry which is preliminary data.</text>
</comment>
<protein>
    <submittedName>
        <fullName evidence="1">Uncharacterized protein</fullName>
    </submittedName>
</protein>
<organism evidence="1 2">
    <name type="scientific">Vaccinium darrowii</name>
    <dbReference type="NCBI Taxonomy" id="229202"/>
    <lineage>
        <taxon>Eukaryota</taxon>
        <taxon>Viridiplantae</taxon>
        <taxon>Streptophyta</taxon>
        <taxon>Embryophyta</taxon>
        <taxon>Tracheophyta</taxon>
        <taxon>Spermatophyta</taxon>
        <taxon>Magnoliopsida</taxon>
        <taxon>eudicotyledons</taxon>
        <taxon>Gunneridae</taxon>
        <taxon>Pentapetalae</taxon>
        <taxon>asterids</taxon>
        <taxon>Ericales</taxon>
        <taxon>Ericaceae</taxon>
        <taxon>Vaccinioideae</taxon>
        <taxon>Vaccinieae</taxon>
        <taxon>Vaccinium</taxon>
    </lineage>
</organism>
<sequence length="130" mass="14931">MEDCEENNITGQGCGYVCPISFIRGRKKSKTIKDGWILLQQQEEIIEDGWAEKKAKKVKEISKVLASPRWKNWLIRRLGTYRIKKRRPQFHYDPQSYALNFENGNNTESNGTGGDFLPRSGALDLKPDGK</sequence>
<dbReference type="Proteomes" id="UP000828048">
    <property type="component" value="Chromosome 5"/>
</dbReference>
<reference evidence="1 2" key="1">
    <citation type="journal article" date="2021" name="Hortic Res">
        <title>High-quality reference genome and annotation aids understanding of berry development for evergreen blueberry (Vaccinium darrowii).</title>
        <authorList>
            <person name="Yu J."/>
            <person name="Hulse-Kemp A.M."/>
            <person name="Babiker E."/>
            <person name="Staton M."/>
        </authorList>
    </citation>
    <scope>NUCLEOTIDE SEQUENCE [LARGE SCALE GENOMIC DNA]</scope>
    <source>
        <strain evidence="2">cv. NJ 8807/NJ 8810</strain>
        <tissue evidence="1">Young leaf</tissue>
    </source>
</reference>
<gene>
    <name evidence="1" type="ORF">Vadar_008387</name>
</gene>
<name>A0ACB7XXL6_9ERIC</name>
<evidence type="ECO:0000313" key="1">
    <source>
        <dbReference type="EMBL" id="KAH7845993.1"/>
    </source>
</evidence>
<dbReference type="EMBL" id="CM037155">
    <property type="protein sequence ID" value="KAH7845993.1"/>
    <property type="molecule type" value="Genomic_DNA"/>
</dbReference>
<accession>A0ACB7XXL6</accession>